<reference evidence="5" key="2">
    <citation type="submission" date="2019-11" db="EMBL/GenBank/DDBJ databases">
        <title>Improved Assembly of Tolypothrix boutellei genome.</title>
        <authorList>
            <person name="Sarangi A.N."/>
            <person name="Mukherjee M."/>
            <person name="Ghosh S."/>
            <person name="Singh D."/>
            <person name="Das A."/>
            <person name="Kant S."/>
            <person name="Prusty A."/>
            <person name="Tripathy S."/>
        </authorList>
    </citation>
    <scope>NUCLEOTIDE SEQUENCE</scope>
    <source>
        <strain evidence="5">VB521301</strain>
    </source>
</reference>
<dbReference type="InterPro" id="IPR002938">
    <property type="entry name" value="FAD-bd"/>
</dbReference>
<organism evidence="5 6">
    <name type="scientific">Tolypothrix bouteillei VB521301</name>
    <dbReference type="NCBI Taxonomy" id="1479485"/>
    <lineage>
        <taxon>Bacteria</taxon>
        <taxon>Bacillati</taxon>
        <taxon>Cyanobacteriota</taxon>
        <taxon>Cyanophyceae</taxon>
        <taxon>Nostocales</taxon>
        <taxon>Tolypothrichaceae</taxon>
        <taxon>Tolypothrix</taxon>
    </lineage>
</organism>
<dbReference type="RefSeq" id="WP_038082663.1">
    <property type="nucleotide sequence ID" value="NZ_JHEG04000001.1"/>
</dbReference>
<keyword evidence="6" id="KW-1185">Reference proteome</keyword>
<reference evidence="5" key="1">
    <citation type="journal article" date="2015" name="Genome Announc.">
        <title>Draft Genome Sequence of Tolypothrix boutellei Strain VB521301.</title>
        <authorList>
            <person name="Chandrababunaidu M.M."/>
            <person name="Singh D."/>
            <person name="Sen D."/>
            <person name="Bhan S."/>
            <person name="Das S."/>
            <person name="Gupta A."/>
            <person name="Adhikary S.P."/>
            <person name="Tripathy S."/>
        </authorList>
    </citation>
    <scope>NUCLEOTIDE SEQUENCE</scope>
    <source>
        <strain evidence="5">VB521301</strain>
    </source>
</reference>
<evidence type="ECO:0000313" key="6">
    <source>
        <dbReference type="Proteomes" id="UP000029738"/>
    </source>
</evidence>
<feature type="domain" description="FAD dependent oxidoreductase" evidence="3">
    <location>
        <begin position="12"/>
        <end position="45"/>
    </location>
</feature>
<dbReference type="PANTHER" id="PTHR13789">
    <property type="entry name" value="MONOOXYGENASE"/>
    <property type="match status" value="1"/>
</dbReference>
<protein>
    <submittedName>
        <fullName evidence="5">FAD-dependent monooxygenase</fullName>
    </submittedName>
</protein>
<feature type="domain" description="FAD-binding" evidence="4">
    <location>
        <begin position="395"/>
        <end position="471"/>
    </location>
</feature>
<dbReference type="PRINTS" id="PR00420">
    <property type="entry name" value="RNGMNOXGNASE"/>
</dbReference>
<sequence>MHNGFAFMESYDVVVIGAGPIGLATAIGLRKRGIENVLVVDRTRAFRQVGQTVDLLPNGLRSLKYLDSQAYEQIKEVGIGLLNPKPPSEEAVRTATRTQPPKATPEWVQKNLRGERISSFSLSYDDWFKEYGEGRKSISWYNLQTALRQQLPQERVRPNHRCVSVVDELETGYVRVDCVSNTIAEANPYAYWSEEQKPEENQPQNLETISQEFETTVFRAKLVVAADGINSTVRQILYKDTPYSAFAKPEYSGFAAIMCNQILDIPDSLKSALEEIFFQGAPVVTIRNDEISEGSLMGVPRMLLFQRPNGPVGYVIHHALPLDILQGKFGISLIDVALPALEKAGFPDVLKQLVSLSTPANMQQRPYYIHRASIADSLQLPSTASLDTKDNLGKIQPPWSSGRVVLVGDAAHGMPPFMAQGANQGFEDALVIATLIAHVVKEKGWDDTQAIAQAFEKYEHFRRPLMTRVQQATLQNLSQSRKKEWQEYSDSVFRREFAQMVPVISDR</sequence>
<dbReference type="SUPFAM" id="SSF51905">
    <property type="entry name" value="FAD/NAD(P)-binding domain"/>
    <property type="match status" value="1"/>
</dbReference>
<dbReference type="InterPro" id="IPR050493">
    <property type="entry name" value="FAD-dep_Monooxygenase_BioMet"/>
</dbReference>
<dbReference type="Pfam" id="PF01494">
    <property type="entry name" value="FAD_binding_3"/>
    <property type="match status" value="1"/>
</dbReference>
<evidence type="ECO:0000256" key="2">
    <source>
        <dbReference type="ARBA" id="ARBA00023033"/>
    </source>
</evidence>
<dbReference type="Pfam" id="PF01266">
    <property type="entry name" value="DAO"/>
    <property type="match status" value="1"/>
</dbReference>
<dbReference type="Proteomes" id="UP000029738">
    <property type="component" value="Unassembled WGS sequence"/>
</dbReference>
<proteinExistence type="predicted"/>
<dbReference type="Gene3D" id="3.50.50.60">
    <property type="entry name" value="FAD/NAD(P)-binding domain"/>
    <property type="match status" value="3"/>
</dbReference>
<keyword evidence="1" id="KW-0560">Oxidoreductase</keyword>
<evidence type="ECO:0000259" key="4">
    <source>
        <dbReference type="Pfam" id="PF01494"/>
    </source>
</evidence>
<name>A0A8S9TCZ4_9CYAN</name>
<evidence type="ECO:0000313" key="5">
    <source>
        <dbReference type="EMBL" id="KAF3890275.1"/>
    </source>
</evidence>
<comment type="caution">
    <text evidence="5">The sequence shown here is derived from an EMBL/GenBank/DDBJ whole genome shotgun (WGS) entry which is preliminary data.</text>
</comment>
<accession>A0A8S9TCZ4</accession>
<dbReference type="AlphaFoldDB" id="A0A8S9TCZ4"/>
<keyword evidence="2 5" id="KW-0503">Monooxygenase</keyword>
<dbReference type="GO" id="GO:0004497">
    <property type="term" value="F:monooxygenase activity"/>
    <property type="evidence" value="ECO:0007669"/>
    <property type="project" value="UniProtKB-KW"/>
</dbReference>
<dbReference type="InterPro" id="IPR036188">
    <property type="entry name" value="FAD/NAD-bd_sf"/>
</dbReference>
<evidence type="ECO:0000256" key="1">
    <source>
        <dbReference type="ARBA" id="ARBA00023002"/>
    </source>
</evidence>
<dbReference type="PANTHER" id="PTHR13789:SF309">
    <property type="entry name" value="PUTATIVE (AFU_ORTHOLOGUE AFUA_6G14510)-RELATED"/>
    <property type="match status" value="1"/>
</dbReference>
<dbReference type="InterPro" id="IPR006076">
    <property type="entry name" value="FAD-dep_OxRdtase"/>
</dbReference>
<evidence type="ECO:0000259" key="3">
    <source>
        <dbReference type="Pfam" id="PF01266"/>
    </source>
</evidence>
<dbReference type="EMBL" id="JHEG04000001">
    <property type="protein sequence ID" value="KAF3890275.1"/>
    <property type="molecule type" value="Genomic_DNA"/>
</dbReference>
<dbReference type="GO" id="GO:0071949">
    <property type="term" value="F:FAD binding"/>
    <property type="evidence" value="ECO:0007669"/>
    <property type="project" value="InterPro"/>
</dbReference>
<gene>
    <name evidence="5" type="ORF">DA73_0400036120</name>
</gene>